<feature type="signal peptide" evidence="3">
    <location>
        <begin position="1"/>
        <end position="18"/>
    </location>
</feature>
<dbReference type="Proteomes" id="UP001233172">
    <property type="component" value="Unassembled WGS sequence"/>
</dbReference>
<reference evidence="5" key="2">
    <citation type="submission" date="2023-04" db="EMBL/GenBank/DDBJ databases">
        <authorList>
            <person name="Bu L."/>
            <person name="Lu L."/>
            <person name="Laidemitt M.R."/>
            <person name="Zhang S.M."/>
            <person name="Mutuku M."/>
            <person name="Mkoji G."/>
            <person name="Steinauer M."/>
            <person name="Loker E.S."/>
        </authorList>
    </citation>
    <scope>NUCLEOTIDE SEQUENCE</scope>
    <source>
        <strain evidence="5">KasaAsao</strain>
        <tissue evidence="5">Whole Snail</tissue>
    </source>
</reference>
<keyword evidence="3" id="KW-0732">Signal</keyword>
<dbReference type="InterPro" id="IPR002181">
    <property type="entry name" value="Fibrinogen_a/b/g_C_dom"/>
</dbReference>
<dbReference type="PANTHER" id="PTHR19143:SF348">
    <property type="entry name" value="TENASCIN-N"/>
    <property type="match status" value="1"/>
</dbReference>
<reference evidence="5" key="1">
    <citation type="journal article" date="2023" name="PLoS Negl. Trop. Dis.">
        <title>A genome sequence for Biomphalaria pfeifferi, the major vector snail for the human-infecting parasite Schistosoma mansoni.</title>
        <authorList>
            <person name="Bu L."/>
            <person name="Lu L."/>
            <person name="Laidemitt M.R."/>
            <person name="Zhang S.M."/>
            <person name="Mutuku M."/>
            <person name="Mkoji G."/>
            <person name="Steinauer M."/>
            <person name="Loker E.S."/>
        </authorList>
    </citation>
    <scope>NUCLEOTIDE SEQUENCE</scope>
    <source>
        <strain evidence="5">KasaAsao</strain>
    </source>
</reference>
<dbReference type="AlphaFoldDB" id="A0AAD8FE07"/>
<dbReference type="GO" id="GO:1990138">
    <property type="term" value="P:neuron projection extension"/>
    <property type="evidence" value="ECO:0007669"/>
    <property type="project" value="TreeGrafter"/>
</dbReference>
<evidence type="ECO:0000313" key="5">
    <source>
        <dbReference type="EMBL" id="KAK0061502.1"/>
    </source>
</evidence>
<dbReference type="GO" id="GO:0007160">
    <property type="term" value="P:cell-matrix adhesion"/>
    <property type="evidence" value="ECO:0007669"/>
    <property type="project" value="TreeGrafter"/>
</dbReference>
<dbReference type="InterPro" id="IPR036056">
    <property type="entry name" value="Fibrinogen-like_C"/>
</dbReference>
<evidence type="ECO:0000259" key="4">
    <source>
        <dbReference type="PROSITE" id="PS51406"/>
    </source>
</evidence>
<evidence type="ECO:0000313" key="6">
    <source>
        <dbReference type="Proteomes" id="UP001233172"/>
    </source>
</evidence>
<gene>
    <name evidence="5" type="ORF">Bpfe_008884</name>
</gene>
<sequence length="662" mass="76403">MAIFLRLALWASLAFWSASELVIDVQPNVISPEITRQLVINCSITNNQVQHLEVIKSLTLSRYNETIREFEDLFVLNTLTLILKQQTNVTVSQISYGNTHITLTLHNPSQFDAKVYRCHATGDTAEGTNISMFAKKAVEYETNLTALIEEIRRYKKNENFQCTLKKDENSEVNQRSRLHFYGSSEIITELIEPLTITCLYKTINQGEKVMPALQTLYILHETKGVIAYINKGQPVVTAMEEVKSKNVKGELYQNKLKDSYLQLTWTNLKLYDSGKYFCEAHVQYLEGRSEKFTEMLTITVQSPTLNDLVNVIQKLITQVDEDKESIELSKQNIENIREDVNTHHQDIKTIRKEKEINKENITSKKEVLDTITQNIMSLRVDTNNTITMLKKDIDINAGNIKILRVETEENITKLKEELDTNKQLEINFQDSLRMKVANILTDLSELKIRMDEGPAISCRQINSTHNRVIVKLLSGLQVMCDTKTDGGGWIIIQRRINGKVDFYRGWQEYRDGFGDYNIGEFYLGNENIFNLTSTREYDLRIDLELNNTKYFAQYENFKILSGTEKYKLQTGDYSGNAEDSLSLHNNLFFSTFDRDNDLHSGINCAERSSGAWWYSNCYDSNLNGQWGGTSYKRMAWRDLTGSINSVSFSEMKISEREKNYFH</sequence>
<dbReference type="EMBL" id="JASAOG010000029">
    <property type="protein sequence ID" value="KAK0061502.1"/>
    <property type="molecule type" value="Genomic_DNA"/>
</dbReference>
<dbReference type="SMART" id="SM00186">
    <property type="entry name" value="FBG"/>
    <property type="match status" value="1"/>
</dbReference>
<dbReference type="GO" id="GO:0005178">
    <property type="term" value="F:integrin binding"/>
    <property type="evidence" value="ECO:0007669"/>
    <property type="project" value="TreeGrafter"/>
</dbReference>
<dbReference type="Gene3D" id="3.90.215.10">
    <property type="entry name" value="Gamma Fibrinogen, chain A, domain 1"/>
    <property type="match status" value="1"/>
</dbReference>
<evidence type="ECO:0000256" key="3">
    <source>
        <dbReference type="SAM" id="SignalP"/>
    </source>
</evidence>
<dbReference type="CDD" id="cd00087">
    <property type="entry name" value="FReD"/>
    <property type="match status" value="1"/>
</dbReference>
<dbReference type="PANTHER" id="PTHR19143">
    <property type="entry name" value="FIBRINOGEN/TENASCIN/ANGIOPOEITIN"/>
    <property type="match status" value="1"/>
</dbReference>
<dbReference type="InterPro" id="IPR050373">
    <property type="entry name" value="Fibrinogen_C-term_domain"/>
</dbReference>
<dbReference type="GO" id="GO:0005615">
    <property type="term" value="C:extracellular space"/>
    <property type="evidence" value="ECO:0007669"/>
    <property type="project" value="TreeGrafter"/>
</dbReference>
<evidence type="ECO:0000256" key="2">
    <source>
        <dbReference type="SAM" id="Coils"/>
    </source>
</evidence>
<dbReference type="PROSITE" id="PS51406">
    <property type="entry name" value="FIBRINOGEN_C_2"/>
    <property type="match status" value="1"/>
</dbReference>
<dbReference type="Pfam" id="PF00147">
    <property type="entry name" value="Fibrinogen_C"/>
    <property type="match status" value="1"/>
</dbReference>
<evidence type="ECO:0000256" key="1">
    <source>
        <dbReference type="ARBA" id="ARBA00023157"/>
    </source>
</evidence>
<feature type="coiled-coil region" evidence="2">
    <location>
        <begin position="319"/>
        <end position="353"/>
    </location>
</feature>
<keyword evidence="6" id="KW-1185">Reference proteome</keyword>
<organism evidence="5 6">
    <name type="scientific">Biomphalaria pfeifferi</name>
    <name type="common">Bloodfluke planorb</name>
    <name type="synonym">Freshwater snail</name>
    <dbReference type="NCBI Taxonomy" id="112525"/>
    <lineage>
        <taxon>Eukaryota</taxon>
        <taxon>Metazoa</taxon>
        <taxon>Spiralia</taxon>
        <taxon>Lophotrochozoa</taxon>
        <taxon>Mollusca</taxon>
        <taxon>Gastropoda</taxon>
        <taxon>Heterobranchia</taxon>
        <taxon>Euthyneura</taxon>
        <taxon>Panpulmonata</taxon>
        <taxon>Hygrophila</taxon>
        <taxon>Lymnaeoidea</taxon>
        <taxon>Planorbidae</taxon>
        <taxon>Biomphalaria</taxon>
    </lineage>
</organism>
<dbReference type="InterPro" id="IPR014716">
    <property type="entry name" value="Fibrinogen_a/b/g_C_1"/>
</dbReference>
<feature type="domain" description="Fibrinogen C-terminal" evidence="4">
    <location>
        <begin position="449"/>
        <end position="657"/>
    </location>
</feature>
<protein>
    <submittedName>
        <fullName evidence="5">BpFREP17.1</fullName>
    </submittedName>
</protein>
<keyword evidence="2" id="KW-0175">Coiled coil</keyword>
<accession>A0AAD8FE07</accession>
<dbReference type="InterPro" id="IPR020837">
    <property type="entry name" value="Fibrinogen_CS"/>
</dbReference>
<keyword evidence="1" id="KW-1015">Disulfide bond</keyword>
<name>A0AAD8FE07_BIOPF</name>
<dbReference type="SUPFAM" id="SSF56496">
    <property type="entry name" value="Fibrinogen C-terminal domain-like"/>
    <property type="match status" value="1"/>
</dbReference>
<dbReference type="PROSITE" id="PS00514">
    <property type="entry name" value="FIBRINOGEN_C_1"/>
    <property type="match status" value="1"/>
</dbReference>
<proteinExistence type="predicted"/>
<comment type="caution">
    <text evidence="5">The sequence shown here is derived from an EMBL/GenBank/DDBJ whole genome shotgun (WGS) entry which is preliminary data.</text>
</comment>
<feature type="chain" id="PRO_5042085556" evidence="3">
    <location>
        <begin position="19"/>
        <end position="662"/>
    </location>
</feature>